<accession>A0A0B6YEA8</accession>
<sequence>TLLHFPVITKQTLSDSQSKDSHDIIRQDSKPFCSQEHQLAYIVTDTCSSLNVNTGVSDSNFWVLMADDPNINSKLTN</sequence>
<evidence type="ECO:0000313" key="1">
    <source>
        <dbReference type="EMBL" id="CEK54533.1"/>
    </source>
</evidence>
<protein>
    <submittedName>
        <fullName evidence="1">Uncharacterized protein</fullName>
    </submittedName>
</protein>
<name>A0A0B6YEA8_9EUPU</name>
<feature type="non-terminal residue" evidence="1">
    <location>
        <position position="77"/>
    </location>
</feature>
<feature type="non-terminal residue" evidence="1">
    <location>
        <position position="1"/>
    </location>
</feature>
<gene>
    <name evidence="1" type="primary">ORF23052</name>
</gene>
<dbReference type="AlphaFoldDB" id="A0A0B6YEA8"/>
<proteinExistence type="predicted"/>
<dbReference type="EMBL" id="HACG01007668">
    <property type="protein sequence ID" value="CEK54533.1"/>
    <property type="molecule type" value="Transcribed_RNA"/>
</dbReference>
<organism evidence="1">
    <name type="scientific">Arion vulgaris</name>
    <dbReference type="NCBI Taxonomy" id="1028688"/>
    <lineage>
        <taxon>Eukaryota</taxon>
        <taxon>Metazoa</taxon>
        <taxon>Spiralia</taxon>
        <taxon>Lophotrochozoa</taxon>
        <taxon>Mollusca</taxon>
        <taxon>Gastropoda</taxon>
        <taxon>Heterobranchia</taxon>
        <taxon>Euthyneura</taxon>
        <taxon>Panpulmonata</taxon>
        <taxon>Eupulmonata</taxon>
        <taxon>Stylommatophora</taxon>
        <taxon>Helicina</taxon>
        <taxon>Arionoidea</taxon>
        <taxon>Arionidae</taxon>
        <taxon>Arion</taxon>
    </lineage>
</organism>
<reference evidence="1" key="1">
    <citation type="submission" date="2014-12" db="EMBL/GenBank/DDBJ databases">
        <title>Insight into the proteome of Arion vulgaris.</title>
        <authorList>
            <person name="Aradska J."/>
            <person name="Bulat T."/>
            <person name="Smidak R."/>
            <person name="Sarate P."/>
            <person name="Gangsoo J."/>
            <person name="Sialana F."/>
            <person name="Bilban M."/>
            <person name="Lubec G."/>
        </authorList>
    </citation>
    <scope>NUCLEOTIDE SEQUENCE</scope>
    <source>
        <tissue evidence="1">Skin</tissue>
    </source>
</reference>